<dbReference type="Pfam" id="PF03909">
    <property type="entry name" value="BSD"/>
    <property type="match status" value="1"/>
</dbReference>
<feature type="compositionally biased region" description="Polar residues" evidence="1">
    <location>
        <begin position="325"/>
        <end position="335"/>
    </location>
</feature>
<dbReference type="EMBL" id="HBEW01001094">
    <property type="protein sequence ID" value="CAD8576987.1"/>
    <property type="molecule type" value="Transcribed_RNA"/>
</dbReference>
<feature type="compositionally biased region" description="Acidic residues" evidence="1">
    <location>
        <begin position="408"/>
        <end position="426"/>
    </location>
</feature>
<dbReference type="GO" id="GO:0005737">
    <property type="term" value="C:cytoplasm"/>
    <property type="evidence" value="ECO:0007669"/>
    <property type="project" value="TreeGrafter"/>
</dbReference>
<organism evidence="3">
    <name type="scientific">Ostreococcus mediterraneus</name>
    <dbReference type="NCBI Taxonomy" id="1486918"/>
    <lineage>
        <taxon>Eukaryota</taxon>
        <taxon>Viridiplantae</taxon>
        <taxon>Chlorophyta</taxon>
        <taxon>Mamiellophyceae</taxon>
        <taxon>Mamiellales</taxon>
        <taxon>Bathycoccaceae</taxon>
        <taxon>Ostreococcus</taxon>
    </lineage>
</organism>
<feature type="region of interest" description="Disordered" evidence="1">
    <location>
        <begin position="360"/>
        <end position="426"/>
    </location>
</feature>
<dbReference type="Gene3D" id="1.10.3970.10">
    <property type="entry name" value="BSD domain"/>
    <property type="match status" value="1"/>
</dbReference>
<evidence type="ECO:0000256" key="1">
    <source>
        <dbReference type="SAM" id="MobiDB-lite"/>
    </source>
</evidence>
<dbReference type="InterPro" id="IPR051494">
    <property type="entry name" value="BSD_domain-containing"/>
</dbReference>
<accession>A0A7S0KC51</accession>
<feature type="compositionally biased region" description="Polar residues" evidence="1">
    <location>
        <begin position="379"/>
        <end position="395"/>
    </location>
</feature>
<dbReference type="InterPro" id="IPR005607">
    <property type="entry name" value="BSD_dom"/>
</dbReference>
<feature type="compositionally biased region" description="Acidic residues" evidence="1">
    <location>
        <begin position="43"/>
        <end position="53"/>
    </location>
</feature>
<feature type="region of interest" description="Disordered" evidence="1">
    <location>
        <begin position="325"/>
        <end position="344"/>
    </location>
</feature>
<proteinExistence type="predicted"/>
<gene>
    <name evidence="3" type="ORF">OMED0929_LOCUS968</name>
</gene>
<dbReference type="PROSITE" id="PS50858">
    <property type="entry name" value="BSD"/>
    <property type="match status" value="1"/>
</dbReference>
<feature type="compositionally biased region" description="Basic and acidic residues" evidence="1">
    <location>
        <begin position="396"/>
        <end position="407"/>
    </location>
</feature>
<feature type="region of interest" description="Disordered" evidence="1">
    <location>
        <begin position="14"/>
        <end position="53"/>
    </location>
</feature>
<dbReference type="PANTHER" id="PTHR16019">
    <property type="entry name" value="SYNAPSE-ASSOCIATED PROTEIN"/>
    <property type="match status" value="1"/>
</dbReference>
<feature type="region of interest" description="Disordered" evidence="1">
    <location>
        <begin position="99"/>
        <end position="133"/>
    </location>
</feature>
<dbReference type="PANTHER" id="PTHR16019:SF5">
    <property type="entry name" value="BSD DOMAIN-CONTAINING PROTEIN 1"/>
    <property type="match status" value="1"/>
</dbReference>
<evidence type="ECO:0000313" key="3">
    <source>
        <dbReference type="EMBL" id="CAD8576987.1"/>
    </source>
</evidence>
<dbReference type="AlphaFoldDB" id="A0A7S0KC51"/>
<protein>
    <recommendedName>
        <fullName evidence="2">BSD domain-containing protein</fullName>
    </recommendedName>
</protein>
<dbReference type="SUPFAM" id="SSF140383">
    <property type="entry name" value="BSD domain-like"/>
    <property type="match status" value="1"/>
</dbReference>
<dbReference type="SMART" id="SM00751">
    <property type="entry name" value="BSD"/>
    <property type="match status" value="1"/>
</dbReference>
<feature type="compositionally biased region" description="Acidic residues" evidence="1">
    <location>
        <begin position="14"/>
        <end position="24"/>
    </location>
</feature>
<sequence length="426" mass="47772">MEFFKRVTEALVLESDEDDDEDDEVFRGEDATRNGGAAVATGESDDNDDDDTDEMKALMSSAFAFTRGALATIKQATHEVSNELKESFKDIKAQVEEDLRAHASDDDGDSLDAQGTSNNSVDDDDDVKLARGDDSVMYTSDGMVITTGARGDEGEDEDEDDALDVQDTFEQVGEKIELLGQKMFQGAGQLANLVKVTTREAIEETRDVLKETRDAFAAKEIKTPRREKDEFETRLQAIQRDSGTYTEEPENSKLFDYFTKNFSRDLREKDITDVLSSNNFMKELFARIVPGIVDEDAFWCRYFFKVYALEIEFGRKLAPNLSNYEDSVESTSDNVQAEKPKNSKLDKVLSHDRIETLATDEEDFDSDESLAKEDWTKIKPTSSHAADSNNSTSPRSESEVSIERSLDDEINASESSSDEDEDWGLK</sequence>
<dbReference type="InterPro" id="IPR035925">
    <property type="entry name" value="BSD_dom_sf"/>
</dbReference>
<reference evidence="3" key="1">
    <citation type="submission" date="2021-01" db="EMBL/GenBank/DDBJ databases">
        <authorList>
            <person name="Corre E."/>
            <person name="Pelletier E."/>
            <person name="Niang G."/>
            <person name="Scheremetjew M."/>
            <person name="Finn R."/>
            <person name="Kale V."/>
            <person name="Holt S."/>
            <person name="Cochrane G."/>
            <person name="Meng A."/>
            <person name="Brown T."/>
            <person name="Cohen L."/>
        </authorList>
    </citation>
    <scope>NUCLEOTIDE SEQUENCE</scope>
    <source>
        <strain evidence="3">Clade-D-RCC2572</strain>
    </source>
</reference>
<name>A0A7S0KC51_9CHLO</name>
<feature type="domain" description="BSD" evidence="2">
    <location>
        <begin position="258"/>
        <end position="310"/>
    </location>
</feature>
<feature type="region of interest" description="Disordered" evidence="1">
    <location>
        <begin position="140"/>
        <end position="159"/>
    </location>
</feature>
<evidence type="ECO:0000259" key="2">
    <source>
        <dbReference type="PROSITE" id="PS50858"/>
    </source>
</evidence>